<dbReference type="Gene3D" id="3.30.1520.10">
    <property type="entry name" value="Phox-like domain"/>
    <property type="match status" value="1"/>
</dbReference>
<dbReference type="InterPro" id="IPR001683">
    <property type="entry name" value="PX_dom"/>
</dbReference>
<gene>
    <name evidence="12" type="ORF">CPB83DRAFT_905349</name>
</gene>
<keyword evidence="9" id="KW-0472">Membrane</keyword>
<proteinExistence type="inferred from homology"/>
<dbReference type="GO" id="GO:0005829">
    <property type="term" value="C:cytosol"/>
    <property type="evidence" value="ECO:0007669"/>
    <property type="project" value="GOC"/>
</dbReference>
<dbReference type="InterPro" id="IPR011992">
    <property type="entry name" value="EF-hand-dom_pair"/>
</dbReference>
<feature type="compositionally biased region" description="Polar residues" evidence="10">
    <location>
        <begin position="159"/>
        <end position="173"/>
    </location>
</feature>
<dbReference type="InterPro" id="IPR045734">
    <property type="entry name" value="Snx8_BAR_dom"/>
</dbReference>
<protein>
    <recommendedName>
        <fullName evidence="5">Sorting nexin MVP1</fullName>
    </recommendedName>
</protein>
<evidence type="ECO:0000256" key="8">
    <source>
        <dbReference type="ARBA" id="ARBA00022927"/>
    </source>
</evidence>
<dbReference type="InterPro" id="IPR027267">
    <property type="entry name" value="AH/BAR_dom_sf"/>
</dbReference>
<dbReference type="PANTHER" id="PTHR47554">
    <property type="entry name" value="SORTING NEXIN MVP1"/>
    <property type="match status" value="1"/>
</dbReference>
<dbReference type="GO" id="GO:0016020">
    <property type="term" value="C:membrane"/>
    <property type="evidence" value="ECO:0007669"/>
    <property type="project" value="UniProtKB-SubCell"/>
</dbReference>
<reference evidence="12" key="1">
    <citation type="submission" date="2020-11" db="EMBL/GenBank/DDBJ databases">
        <authorList>
            <consortium name="DOE Joint Genome Institute"/>
            <person name="Ahrendt S."/>
            <person name="Riley R."/>
            <person name="Andreopoulos W."/>
            <person name="Labutti K."/>
            <person name="Pangilinan J."/>
            <person name="Ruiz-Duenas F.J."/>
            <person name="Barrasa J.M."/>
            <person name="Sanchez-Garcia M."/>
            <person name="Camarero S."/>
            <person name="Miyauchi S."/>
            <person name="Serrano A."/>
            <person name="Linde D."/>
            <person name="Babiker R."/>
            <person name="Drula E."/>
            <person name="Ayuso-Fernandez I."/>
            <person name="Pacheco R."/>
            <person name="Padilla G."/>
            <person name="Ferreira P."/>
            <person name="Barriuso J."/>
            <person name="Kellner H."/>
            <person name="Castanera R."/>
            <person name="Alfaro M."/>
            <person name="Ramirez L."/>
            <person name="Pisabarro A.G."/>
            <person name="Kuo A."/>
            <person name="Tritt A."/>
            <person name="Lipzen A."/>
            <person name="He G."/>
            <person name="Yan M."/>
            <person name="Ng V."/>
            <person name="Cullen D."/>
            <person name="Martin F."/>
            <person name="Rosso M.-N."/>
            <person name="Henrissat B."/>
            <person name="Hibbett D."/>
            <person name="Martinez A.T."/>
            <person name="Grigoriev I.V."/>
        </authorList>
    </citation>
    <scope>NUCLEOTIDE SEQUENCE</scope>
    <source>
        <strain evidence="12">CBS 506.95</strain>
    </source>
</reference>
<evidence type="ECO:0000256" key="5">
    <source>
        <dbReference type="ARBA" id="ARBA00014268"/>
    </source>
</evidence>
<keyword evidence="7" id="KW-0963">Cytoplasm</keyword>
<dbReference type="GO" id="GO:0005768">
    <property type="term" value="C:endosome"/>
    <property type="evidence" value="ECO:0007669"/>
    <property type="project" value="TreeGrafter"/>
</dbReference>
<evidence type="ECO:0000256" key="10">
    <source>
        <dbReference type="SAM" id="MobiDB-lite"/>
    </source>
</evidence>
<dbReference type="Pfam" id="PF00787">
    <property type="entry name" value="PX"/>
    <property type="match status" value="1"/>
</dbReference>
<evidence type="ECO:0000256" key="4">
    <source>
        <dbReference type="ARBA" id="ARBA00010883"/>
    </source>
</evidence>
<dbReference type="GO" id="GO:0006623">
    <property type="term" value="P:protein targeting to vacuole"/>
    <property type="evidence" value="ECO:0007669"/>
    <property type="project" value="TreeGrafter"/>
</dbReference>
<sequence length="680" mass="75370">MFNNPRPAQRYVSPTTNGGLVGSFVDTNPLSGSVYDDGLDPWSSAPSPAPTPIPQAPASVFSAVIADATVPSIYHRAFTAVDPSGSGETSVNALSRVLSTSSLPASTIDRIVNLVSSRPRVSKLEFFVALALVALAQSGKDISIEQVAALSSQNTLPEPTLSLDSLQPTSSILPPSVPRKNSMPPARPPLPAYSSEDPWNSNPRLPNSPPTGPGFGGISEGFPPTGSGSTLGTGLPDEWWKKQESVKVILLGQQGFILNRYMVYEVTSDRRGVPVSRRYSEFVQLWDVLFRRYPFRLFPALPPKRVGADDQFIEQRRRGLARALSFVVNHPVIKDDAILAAFLTESSFEMWRKQTAISLDEESASKRVDRVEEMSIPSDLEEKIVIVRGRIVPLIEQWQRICILAERIIKRREAAAVRVPSALRRAFLPTHFTLPTMNLPPPLSPVRSTAPSLLDSSQSMTGSLTQSVLGLTVTPTPFSDIQGDMSRLTNTLRAVIEVTETCWRGDNCELSNGVRSGLEQVAAHTQRHSEISEIRSRTLLDTTLESLKAQRDLFLATRDLFIRHDRLSIDQVERLKQRIETNSVKLDGTRAAQKENWQEEADRLTALIEKDQATIAAQLSRRVFIRACMWHELRVVLHNRENTLLSQSVQAFAREEHEYSENVANNWESLVEAVEGMPFE</sequence>
<dbReference type="SMART" id="SM00312">
    <property type="entry name" value="PX"/>
    <property type="match status" value="1"/>
</dbReference>
<dbReference type="EMBL" id="MU157840">
    <property type="protein sequence ID" value="KAF9530401.1"/>
    <property type="molecule type" value="Genomic_DNA"/>
</dbReference>
<keyword evidence="8" id="KW-0653">Protein transport</keyword>
<dbReference type="SUPFAM" id="SSF64268">
    <property type="entry name" value="PX domain"/>
    <property type="match status" value="1"/>
</dbReference>
<feature type="region of interest" description="Disordered" evidence="10">
    <location>
        <begin position="159"/>
        <end position="232"/>
    </location>
</feature>
<comment type="function">
    <text evidence="1">Required for vacuolar protein sorting.</text>
</comment>
<dbReference type="OrthoDB" id="10064318at2759"/>
<dbReference type="Pfam" id="PF19566">
    <property type="entry name" value="Snx8_BAR_dom"/>
    <property type="match status" value="1"/>
</dbReference>
<feature type="compositionally biased region" description="Low complexity" evidence="10">
    <location>
        <begin position="223"/>
        <end position="232"/>
    </location>
</feature>
<dbReference type="InterPro" id="IPR028662">
    <property type="entry name" value="SNX8/Mvp1"/>
</dbReference>
<evidence type="ECO:0000313" key="13">
    <source>
        <dbReference type="Proteomes" id="UP000807306"/>
    </source>
</evidence>
<evidence type="ECO:0000256" key="9">
    <source>
        <dbReference type="ARBA" id="ARBA00023136"/>
    </source>
</evidence>
<comment type="caution">
    <text evidence="12">The sequence shown here is derived from an EMBL/GenBank/DDBJ whole genome shotgun (WGS) entry which is preliminary data.</text>
</comment>
<dbReference type="AlphaFoldDB" id="A0A9P6JRM1"/>
<evidence type="ECO:0000313" key="12">
    <source>
        <dbReference type="EMBL" id="KAF9530401.1"/>
    </source>
</evidence>
<dbReference type="GO" id="GO:0042147">
    <property type="term" value="P:retrograde transport, endosome to Golgi"/>
    <property type="evidence" value="ECO:0007669"/>
    <property type="project" value="InterPro"/>
</dbReference>
<dbReference type="CDD" id="cd07597">
    <property type="entry name" value="BAR_SNX8"/>
    <property type="match status" value="1"/>
</dbReference>
<evidence type="ECO:0000256" key="6">
    <source>
        <dbReference type="ARBA" id="ARBA00022448"/>
    </source>
</evidence>
<accession>A0A9P6JRM1</accession>
<keyword evidence="13" id="KW-1185">Reference proteome</keyword>
<dbReference type="Gene3D" id="1.20.1270.60">
    <property type="entry name" value="Arfaptin homology (AH) domain/BAR domain"/>
    <property type="match status" value="1"/>
</dbReference>
<name>A0A9P6JRM1_9AGAR</name>
<evidence type="ECO:0000259" key="11">
    <source>
        <dbReference type="PROSITE" id="PS50195"/>
    </source>
</evidence>
<dbReference type="GO" id="GO:0032266">
    <property type="term" value="F:phosphatidylinositol-3-phosphate binding"/>
    <property type="evidence" value="ECO:0007669"/>
    <property type="project" value="TreeGrafter"/>
</dbReference>
<evidence type="ECO:0000256" key="7">
    <source>
        <dbReference type="ARBA" id="ARBA00022490"/>
    </source>
</evidence>
<dbReference type="Proteomes" id="UP000807306">
    <property type="component" value="Unassembled WGS sequence"/>
</dbReference>
<feature type="domain" description="PX" evidence="11">
    <location>
        <begin position="242"/>
        <end position="349"/>
    </location>
</feature>
<evidence type="ECO:0000256" key="1">
    <source>
        <dbReference type="ARBA" id="ARBA00002474"/>
    </source>
</evidence>
<organism evidence="12 13">
    <name type="scientific">Crepidotus variabilis</name>
    <dbReference type="NCBI Taxonomy" id="179855"/>
    <lineage>
        <taxon>Eukaryota</taxon>
        <taxon>Fungi</taxon>
        <taxon>Dikarya</taxon>
        <taxon>Basidiomycota</taxon>
        <taxon>Agaricomycotina</taxon>
        <taxon>Agaricomycetes</taxon>
        <taxon>Agaricomycetidae</taxon>
        <taxon>Agaricales</taxon>
        <taxon>Agaricineae</taxon>
        <taxon>Crepidotaceae</taxon>
        <taxon>Crepidotus</taxon>
    </lineage>
</organism>
<dbReference type="PANTHER" id="PTHR47554:SF1">
    <property type="entry name" value="SORTING NEXIN MVP1"/>
    <property type="match status" value="1"/>
</dbReference>
<evidence type="ECO:0000256" key="2">
    <source>
        <dbReference type="ARBA" id="ARBA00004287"/>
    </source>
</evidence>
<dbReference type="InterPro" id="IPR036871">
    <property type="entry name" value="PX_dom_sf"/>
</dbReference>
<comment type="subcellular location">
    <subcellularLocation>
        <location evidence="3">Cytoplasm</location>
    </subcellularLocation>
    <subcellularLocation>
        <location evidence="2">Membrane</location>
        <topology evidence="2">Peripheral membrane protein</topology>
        <orientation evidence="2">Cytoplasmic side</orientation>
    </subcellularLocation>
</comment>
<keyword evidence="6" id="KW-0813">Transport</keyword>
<dbReference type="SUPFAM" id="SSF47473">
    <property type="entry name" value="EF-hand"/>
    <property type="match status" value="1"/>
</dbReference>
<dbReference type="Gene3D" id="1.10.238.10">
    <property type="entry name" value="EF-hand"/>
    <property type="match status" value="1"/>
</dbReference>
<evidence type="ECO:0000256" key="3">
    <source>
        <dbReference type="ARBA" id="ARBA00004496"/>
    </source>
</evidence>
<dbReference type="PROSITE" id="PS50195">
    <property type="entry name" value="PX"/>
    <property type="match status" value="1"/>
</dbReference>
<comment type="similarity">
    <text evidence="4">Belongs to the sorting nexin family.</text>
</comment>